<dbReference type="Proteomes" id="UP001490330">
    <property type="component" value="Unassembled WGS sequence"/>
</dbReference>
<name>A0ABV1VL26_9ACTN</name>
<dbReference type="InterPro" id="IPR010982">
    <property type="entry name" value="Lambda_DNA-bd_dom_sf"/>
</dbReference>
<organism evidence="1 2">
    <name type="scientific">Streptomyces flaveolus</name>
    <dbReference type="NCBI Taxonomy" id="67297"/>
    <lineage>
        <taxon>Bacteria</taxon>
        <taxon>Bacillati</taxon>
        <taxon>Actinomycetota</taxon>
        <taxon>Actinomycetes</taxon>
        <taxon>Kitasatosporales</taxon>
        <taxon>Streptomycetaceae</taxon>
        <taxon>Streptomyces</taxon>
    </lineage>
</organism>
<protein>
    <submittedName>
        <fullName evidence="1">XRE family transcriptional regulator</fullName>
    </submittedName>
</protein>
<accession>A0ABV1VL26</accession>
<proteinExistence type="predicted"/>
<evidence type="ECO:0000313" key="2">
    <source>
        <dbReference type="Proteomes" id="UP001490330"/>
    </source>
</evidence>
<evidence type="ECO:0000313" key="1">
    <source>
        <dbReference type="EMBL" id="MER6906680.1"/>
    </source>
</evidence>
<comment type="caution">
    <text evidence="1">The sequence shown here is derived from an EMBL/GenBank/DDBJ whole genome shotgun (WGS) entry which is preliminary data.</text>
</comment>
<dbReference type="RefSeq" id="WP_350718624.1">
    <property type="nucleotide sequence ID" value="NZ_JBEPCO010000011.1"/>
</dbReference>
<keyword evidence="2" id="KW-1185">Reference proteome</keyword>
<sequence>MDDLSQLLQQTMRRRHLTPQAIADKTGIRTPRIRAFAEDGAVGPIRPTNEELSALAGALALPLSAVMAAGRREVATTAL</sequence>
<reference evidence="1 2" key="1">
    <citation type="submission" date="2024-06" db="EMBL/GenBank/DDBJ databases">
        <title>The Natural Products Discovery Center: Release of the First 8490 Sequenced Strains for Exploring Actinobacteria Biosynthetic Diversity.</title>
        <authorList>
            <person name="Kalkreuter E."/>
            <person name="Kautsar S.A."/>
            <person name="Yang D."/>
            <person name="Bader C.D."/>
            <person name="Teijaro C.N."/>
            <person name="Fluegel L."/>
            <person name="Davis C.M."/>
            <person name="Simpson J.R."/>
            <person name="Lauterbach L."/>
            <person name="Steele A.D."/>
            <person name="Gui C."/>
            <person name="Meng S."/>
            <person name="Li G."/>
            <person name="Viehrig K."/>
            <person name="Ye F."/>
            <person name="Su P."/>
            <person name="Kiefer A.F."/>
            <person name="Nichols A."/>
            <person name="Cepeda A.J."/>
            <person name="Yan W."/>
            <person name="Fan B."/>
            <person name="Jiang Y."/>
            <person name="Adhikari A."/>
            <person name="Zheng C.-J."/>
            <person name="Schuster L."/>
            <person name="Cowan T.M."/>
            <person name="Smanski M.J."/>
            <person name="Chevrette M.G."/>
            <person name="De Carvalho L.P.S."/>
            <person name="Shen B."/>
        </authorList>
    </citation>
    <scope>NUCLEOTIDE SEQUENCE [LARGE SCALE GENOMIC DNA]</scope>
    <source>
        <strain evidence="1 2">NPDC000632</strain>
    </source>
</reference>
<dbReference type="SUPFAM" id="SSF47413">
    <property type="entry name" value="lambda repressor-like DNA-binding domains"/>
    <property type="match status" value="1"/>
</dbReference>
<dbReference type="EMBL" id="JBEPCV010000024">
    <property type="protein sequence ID" value="MER6906680.1"/>
    <property type="molecule type" value="Genomic_DNA"/>
</dbReference>
<gene>
    <name evidence="1" type="ORF">ABT322_23660</name>
</gene>